<dbReference type="AlphaFoldDB" id="A0A6A6FYX6"/>
<dbReference type="OrthoDB" id="4160163at2759"/>
<reference evidence="2" key="1">
    <citation type="journal article" date="2020" name="Stud. Mycol.">
        <title>101 Dothideomycetes genomes: A test case for predicting lifestyles and emergence of pathogens.</title>
        <authorList>
            <person name="Haridas S."/>
            <person name="Albert R."/>
            <person name="Binder M."/>
            <person name="Bloem J."/>
            <person name="LaButti K."/>
            <person name="Salamov A."/>
            <person name="Andreopoulos B."/>
            <person name="Baker S."/>
            <person name="Barry K."/>
            <person name="Bills G."/>
            <person name="Bluhm B."/>
            <person name="Cannon C."/>
            <person name="Castanera R."/>
            <person name="Culley D."/>
            <person name="Daum C."/>
            <person name="Ezra D."/>
            <person name="Gonzalez J."/>
            <person name="Henrissat B."/>
            <person name="Kuo A."/>
            <person name="Liang C."/>
            <person name="Lipzen A."/>
            <person name="Lutzoni F."/>
            <person name="Magnuson J."/>
            <person name="Mondo S."/>
            <person name="Nolan M."/>
            <person name="Ohm R."/>
            <person name="Pangilinan J."/>
            <person name="Park H.-J."/>
            <person name="Ramirez L."/>
            <person name="Alfaro M."/>
            <person name="Sun H."/>
            <person name="Tritt A."/>
            <person name="Yoshinaga Y."/>
            <person name="Zwiers L.-H."/>
            <person name="Turgeon B."/>
            <person name="Goodwin S."/>
            <person name="Spatafora J."/>
            <person name="Crous P."/>
            <person name="Grigoriev I."/>
        </authorList>
    </citation>
    <scope>NUCLEOTIDE SEQUENCE [LARGE SCALE GENOMIC DNA]</scope>
    <source>
        <strain evidence="2">CECT 20119</strain>
    </source>
</reference>
<gene>
    <name evidence="1" type="ORF">BDZ85DRAFT_77901</name>
</gene>
<dbReference type="Proteomes" id="UP000799538">
    <property type="component" value="Unassembled WGS sequence"/>
</dbReference>
<organism evidence="1 2">
    <name type="scientific">Elsinoe ampelina</name>
    <dbReference type="NCBI Taxonomy" id="302913"/>
    <lineage>
        <taxon>Eukaryota</taxon>
        <taxon>Fungi</taxon>
        <taxon>Dikarya</taxon>
        <taxon>Ascomycota</taxon>
        <taxon>Pezizomycotina</taxon>
        <taxon>Dothideomycetes</taxon>
        <taxon>Dothideomycetidae</taxon>
        <taxon>Myriangiales</taxon>
        <taxon>Elsinoaceae</taxon>
        <taxon>Elsinoe</taxon>
    </lineage>
</organism>
<evidence type="ECO:0000313" key="2">
    <source>
        <dbReference type="Proteomes" id="UP000799538"/>
    </source>
</evidence>
<name>A0A6A6FYX6_9PEZI</name>
<dbReference type="EMBL" id="ML992531">
    <property type="protein sequence ID" value="KAF2218685.1"/>
    <property type="molecule type" value="Genomic_DNA"/>
</dbReference>
<evidence type="ECO:0000313" key="1">
    <source>
        <dbReference type="EMBL" id="KAF2218685.1"/>
    </source>
</evidence>
<proteinExistence type="predicted"/>
<accession>A0A6A6FYX6</accession>
<keyword evidence="2" id="KW-1185">Reference proteome</keyword>
<sequence length="211" mass="23585">MRSSRWVFNPTRCKTLMNTILDKCATELPDNEEGGSIADDCVRFRMTVETTEIPRCYGNYDRPSYYRTMSLVDAEASINQFCSKNRVLDSEVVSPPAFCQDCDDVAPIKSYTRGDTVLQISVAFDREREGCGEPKKFRLAQDANECKRVLLEPINGCDTGSTSAKWGGDIPQTNSENGCVKWTVWAYERGAEANLPPGKRGLQLVSQPFKA</sequence>
<protein>
    <submittedName>
        <fullName evidence="1">Uncharacterized protein</fullName>
    </submittedName>
</protein>